<dbReference type="AlphaFoldDB" id="A0A6A8KJM9"/>
<accession>A0A6A8KJM9</accession>
<evidence type="ECO:0000256" key="2">
    <source>
        <dbReference type="SAM" id="MobiDB-lite"/>
    </source>
</evidence>
<feature type="region of interest" description="Disordered" evidence="2">
    <location>
        <begin position="64"/>
        <end position="89"/>
    </location>
</feature>
<evidence type="ECO:0000313" key="3">
    <source>
        <dbReference type="EMBL" id="MSC82124.1"/>
    </source>
</evidence>
<keyword evidence="1" id="KW-0175">Coiled coil</keyword>
<dbReference type="Pfam" id="PF14193">
    <property type="entry name" value="DUF4315"/>
    <property type="match status" value="1"/>
</dbReference>
<protein>
    <submittedName>
        <fullName evidence="3">DUF4315 family protein</fullName>
    </submittedName>
</protein>
<dbReference type="InterPro" id="IPR025464">
    <property type="entry name" value="DUF4315"/>
</dbReference>
<evidence type="ECO:0000313" key="4">
    <source>
        <dbReference type="Proteomes" id="UP000477010"/>
    </source>
</evidence>
<dbReference type="Proteomes" id="UP000477010">
    <property type="component" value="Unassembled WGS sequence"/>
</dbReference>
<dbReference type="RefSeq" id="WP_154244664.1">
    <property type="nucleotide sequence ID" value="NZ_WKPZ01000036.1"/>
</dbReference>
<evidence type="ECO:0000256" key="1">
    <source>
        <dbReference type="SAM" id="Coils"/>
    </source>
</evidence>
<organism evidence="3 4">
    <name type="scientific">Faecalibacterium prausnitzii</name>
    <dbReference type="NCBI Taxonomy" id="853"/>
    <lineage>
        <taxon>Bacteria</taxon>
        <taxon>Bacillati</taxon>
        <taxon>Bacillota</taxon>
        <taxon>Clostridia</taxon>
        <taxon>Eubacteriales</taxon>
        <taxon>Oscillospiraceae</taxon>
        <taxon>Faecalibacterium</taxon>
    </lineage>
</organism>
<dbReference type="EMBL" id="WKQE01000036">
    <property type="protein sequence ID" value="MSC82124.1"/>
    <property type="molecule type" value="Genomic_DNA"/>
</dbReference>
<comment type="caution">
    <text evidence="3">The sequence shown here is derived from an EMBL/GenBank/DDBJ whole genome shotgun (WGS) entry which is preliminary data.</text>
</comment>
<reference evidence="3 4" key="1">
    <citation type="journal article" date="2019" name="Nat. Med.">
        <title>A library of human gut bacterial isolates paired with longitudinal multiomics data enables mechanistic microbiome research.</title>
        <authorList>
            <person name="Poyet M."/>
            <person name="Groussin M."/>
            <person name="Gibbons S.M."/>
            <person name="Avila-Pacheco J."/>
            <person name="Jiang X."/>
            <person name="Kearney S.M."/>
            <person name="Perrotta A.R."/>
            <person name="Berdy B."/>
            <person name="Zhao S."/>
            <person name="Lieberman T.D."/>
            <person name="Swanson P.K."/>
            <person name="Smith M."/>
            <person name="Roesemann S."/>
            <person name="Alexander J.E."/>
            <person name="Rich S.A."/>
            <person name="Livny J."/>
            <person name="Vlamakis H."/>
            <person name="Clish C."/>
            <person name="Bullock K."/>
            <person name="Deik A."/>
            <person name="Scott J."/>
            <person name="Pierce K.A."/>
            <person name="Xavier R.J."/>
            <person name="Alm E.J."/>
        </authorList>
    </citation>
    <scope>NUCLEOTIDE SEQUENCE [LARGE SCALE GENOMIC DNA]</scope>
    <source>
        <strain evidence="3 4">BIOML-B9</strain>
    </source>
</reference>
<gene>
    <name evidence="3" type="ORF">GKD85_15215</name>
</gene>
<sequence>MSEKLDKLRASLEKERERRIKINTRIESLERRIQEAEAAEVNEMVRTAKVTPEQLAALLRQSATATPNPAALSAVGATIDKEESDNDDE</sequence>
<proteinExistence type="predicted"/>
<name>A0A6A8KJM9_9FIRM</name>
<feature type="coiled-coil region" evidence="1">
    <location>
        <begin position="5"/>
        <end position="46"/>
    </location>
</feature>